<dbReference type="Pfam" id="PF00990">
    <property type="entry name" value="GGDEF"/>
    <property type="match status" value="1"/>
</dbReference>
<dbReference type="InterPro" id="IPR043128">
    <property type="entry name" value="Rev_trsase/Diguanyl_cyclase"/>
</dbReference>
<dbReference type="AlphaFoldDB" id="E0S1Y5"/>
<reference evidence="2 3" key="1">
    <citation type="journal article" date="2010" name="PLoS ONE">
        <title>The glycobiome of the rumen bacterium Butyrivibrio proteoclasticus B316(T) highlights adaptation to a polysaccharide-rich environment.</title>
        <authorList>
            <person name="Kelly W.J."/>
            <person name="Leahy S.C."/>
            <person name="Altermann E."/>
            <person name="Yeoman C.J."/>
            <person name="Dunne J.C."/>
            <person name="Kong Z."/>
            <person name="Pacheco D.M."/>
            <person name="Li D."/>
            <person name="Noel S.J."/>
            <person name="Moon C.D."/>
            <person name="Cookson A.L."/>
            <person name="Attwood G.T."/>
        </authorList>
    </citation>
    <scope>NUCLEOTIDE SEQUENCE [LARGE SCALE GENOMIC DNA]</scope>
    <source>
        <strain evidence="3">ATCC 51982 / DSM 14932 / B316</strain>
    </source>
</reference>
<dbReference type="GO" id="GO:0052621">
    <property type="term" value="F:diguanylate cyclase activity"/>
    <property type="evidence" value="ECO:0007669"/>
    <property type="project" value="TreeGrafter"/>
</dbReference>
<gene>
    <name evidence="2" type="ordered locus">bpr_I1069</name>
</gene>
<dbReference type="EMBL" id="CP001810">
    <property type="protein sequence ID" value="ADL33810.1"/>
    <property type="molecule type" value="Genomic_DNA"/>
</dbReference>
<dbReference type="InterPro" id="IPR050469">
    <property type="entry name" value="Diguanylate_Cyclase"/>
</dbReference>
<protein>
    <submittedName>
        <fullName evidence="2">GGDEF domain-containing protein</fullName>
    </submittedName>
</protein>
<dbReference type="PROSITE" id="PS50887">
    <property type="entry name" value="GGDEF"/>
    <property type="match status" value="1"/>
</dbReference>
<dbReference type="PANTHER" id="PTHR45138">
    <property type="entry name" value="REGULATORY COMPONENTS OF SENSORY TRANSDUCTION SYSTEM"/>
    <property type="match status" value="1"/>
</dbReference>
<evidence type="ECO:0000313" key="3">
    <source>
        <dbReference type="Proteomes" id="UP000001299"/>
    </source>
</evidence>
<organism evidence="2 3">
    <name type="scientific">Butyrivibrio proteoclasticus (strain ATCC 51982 / DSM 14932 / B316)</name>
    <name type="common">Clostridium proteoclasticum</name>
    <dbReference type="NCBI Taxonomy" id="515622"/>
    <lineage>
        <taxon>Bacteria</taxon>
        <taxon>Bacillati</taxon>
        <taxon>Bacillota</taxon>
        <taxon>Clostridia</taxon>
        <taxon>Lachnospirales</taxon>
        <taxon>Lachnospiraceae</taxon>
        <taxon>Butyrivibrio</taxon>
    </lineage>
</organism>
<dbReference type="InterPro" id="IPR029787">
    <property type="entry name" value="Nucleotide_cyclase"/>
</dbReference>
<dbReference type="Proteomes" id="UP000001299">
    <property type="component" value="Chromosome 1"/>
</dbReference>
<evidence type="ECO:0000259" key="1">
    <source>
        <dbReference type="PROSITE" id="PS50887"/>
    </source>
</evidence>
<dbReference type="eggNOG" id="COG2199">
    <property type="taxonomic scope" value="Bacteria"/>
</dbReference>
<dbReference type="STRING" id="515622.bpr_I1069"/>
<feature type="domain" description="GGDEF" evidence="1">
    <location>
        <begin position="136"/>
        <end position="269"/>
    </location>
</feature>
<sequence length="460" mass="52422">MSRYGIGTVTIDTNLNIANIGEENSDKLVVDLNKNFLEMILPDDRHLIYEMIEKITEKEPYSFCFRFMGDKGEENWVIALCYKKEISGNDYYQITMQDISELEEKISMDSLDFGTGLWDKKTIVEYAKFRCAHPSGVFNLCILDIDNFKNINDTKGHSFGDKVLKDVSTTIRNILGSHGKAGRIGGDEMMLIIDDAPDNPSLRTFLKPIRESIQNLYRDQNGNPLITVSVGSARFPTDLSEYDALFDLADKMLYRAKSRGKNRYVMYNPDIHGKIVDGLYREENKTIKDAAPVDKIRLVLDTIEDLLEAEGAVSEQLLKIIGTYELDHVYVFYGDVSNSFCGFKMLESTETSTEKGIKRIVEVTADISFVKDEDFDQHFNSNGVFVIDSPEKQLGSGTRADSYFASHDIKHAFIYKMKDVFNGGYVFFYNTNELSRKFPQPDITDFTYLGKMIEIALKSR</sequence>
<dbReference type="RefSeq" id="WP_013280466.1">
    <property type="nucleotide sequence ID" value="NC_014387.1"/>
</dbReference>
<dbReference type="CDD" id="cd01949">
    <property type="entry name" value="GGDEF"/>
    <property type="match status" value="1"/>
</dbReference>
<keyword evidence="3" id="KW-1185">Reference proteome</keyword>
<dbReference type="Gene3D" id="3.30.70.270">
    <property type="match status" value="1"/>
</dbReference>
<proteinExistence type="predicted"/>
<dbReference type="HOGENOM" id="CLU_031527_0_0_9"/>
<dbReference type="SMART" id="SM00267">
    <property type="entry name" value="GGDEF"/>
    <property type="match status" value="1"/>
</dbReference>
<dbReference type="NCBIfam" id="TIGR00254">
    <property type="entry name" value="GGDEF"/>
    <property type="match status" value="1"/>
</dbReference>
<dbReference type="InterPro" id="IPR000160">
    <property type="entry name" value="GGDEF_dom"/>
</dbReference>
<dbReference type="KEGG" id="bpb:bpr_I1069"/>
<dbReference type="SUPFAM" id="SSF55785">
    <property type="entry name" value="PYP-like sensor domain (PAS domain)"/>
    <property type="match status" value="1"/>
</dbReference>
<dbReference type="InterPro" id="IPR035965">
    <property type="entry name" value="PAS-like_dom_sf"/>
</dbReference>
<name>E0S1Y5_BUTPB</name>
<dbReference type="PANTHER" id="PTHR45138:SF9">
    <property type="entry name" value="DIGUANYLATE CYCLASE DGCM-RELATED"/>
    <property type="match status" value="1"/>
</dbReference>
<accession>E0S1Y5</accession>
<dbReference type="SUPFAM" id="SSF55073">
    <property type="entry name" value="Nucleotide cyclase"/>
    <property type="match status" value="1"/>
</dbReference>
<evidence type="ECO:0000313" key="2">
    <source>
        <dbReference type="EMBL" id="ADL33810.1"/>
    </source>
</evidence>